<protein>
    <submittedName>
        <fullName evidence="1">Uncharacterized protein</fullName>
    </submittedName>
</protein>
<dbReference type="AlphaFoldDB" id="A0A418VHT8"/>
<comment type="caution">
    <text evidence="1">The sequence shown here is derived from an EMBL/GenBank/DDBJ whole genome shotgun (WGS) entry which is preliminary data.</text>
</comment>
<sequence>MAQQVVSIARRLEVYLPDGASIESLTLVVQPEHAGQAVVHVTWDGGRWTLQPKRLAVHDIRMLAEHLRGQVCQTNDLDVWRASLLPTEMTSPGWRDLGDALVQLGEQA</sequence>
<reference evidence="1 2" key="1">
    <citation type="submission" date="2018-09" db="EMBL/GenBank/DDBJ databases">
        <authorList>
            <person name="Zhu H."/>
        </authorList>
    </citation>
    <scope>NUCLEOTIDE SEQUENCE [LARGE SCALE GENOMIC DNA]</scope>
    <source>
        <strain evidence="1 2">K2S05-167</strain>
    </source>
</reference>
<proteinExistence type="predicted"/>
<gene>
    <name evidence="1" type="ORF">D3875_00720</name>
</gene>
<organism evidence="1 2">
    <name type="scientific">Deinococcus cavernae</name>
    <dbReference type="NCBI Taxonomy" id="2320857"/>
    <lineage>
        <taxon>Bacteria</taxon>
        <taxon>Thermotogati</taxon>
        <taxon>Deinococcota</taxon>
        <taxon>Deinococci</taxon>
        <taxon>Deinococcales</taxon>
        <taxon>Deinococcaceae</taxon>
        <taxon>Deinococcus</taxon>
    </lineage>
</organism>
<dbReference type="EMBL" id="QYUJ01000004">
    <property type="protein sequence ID" value="RJF75605.1"/>
    <property type="molecule type" value="Genomic_DNA"/>
</dbReference>
<evidence type="ECO:0000313" key="2">
    <source>
        <dbReference type="Proteomes" id="UP000286287"/>
    </source>
</evidence>
<name>A0A418VHT8_9DEIO</name>
<keyword evidence="2" id="KW-1185">Reference proteome</keyword>
<dbReference type="Proteomes" id="UP000286287">
    <property type="component" value="Unassembled WGS sequence"/>
</dbReference>
<accession>A0A418VHT8</accession>
<evidence type="ECO:0000313" key="1">
    <source>
        <dbReference type="EMBL" id="RJF75605.1"/>
    </source>
</evidence>